<evidence type="ECO:0008006" key="3">
    <source>
        <dbReference type="Google" id="ProtNLM"/>
    </source>
</evidence>
<proteinExistence type="predicted"/>
<evidence type="ECO:0000313" key="2">
    <source>
        <dbReference type="Proteomes" id="UP001165677"/>
    </source>
</evidence>
<gene>
    <name evidence="1" type="ORF">OJ995_13285</name>
</gene>
<reference evidence="1" key="1">
    <citation type="submission" date="2022-10" db="EMBL/GenBank/DDBJ databases">
        <title>Flavobacterium sp. nov., a bacterium isolated from lake sediment.</title>
        <authorList>
            <person name="Qu J.-H."/>
        </authorList>
    </citation>
    <scope>NUCLEOTIDE SEQUENCE</scope>
    <source>
        <strain evidence="1">TH16-21</strain>
    </source>
</reference>
<dbReference type="EMBL" id="JAPCIO010000015">
    <property type="protein sequence ID" value="MCW1149197.1"/>
    <property type="molecule type" value="Genomic_DNA"/>
</dbReference>
<dbReference type="RefSeq" id="WP_264369881.1">
    <property type="nucleotide sequence ID" value="NZ_JAPCIO010000015.1"/>
</dbReference>
<accession>A0ABT3EKT6</accession>
<keyword evidence="2" id="KW-1185">Reference proteome</keyword>
<comment type="caution">
    <text evidence="1">The sequence shown here is derived from an EMBL/GenBank/DDBJ whole genome shotgun (WGS) entry which is preliminary data.</text>
</comment>
<dbReference type="Proteomes" id="UP001165677">
    <property type="component" value="Unassembled WGS sequence"/>
</dbReference>
<sequence>MSILKKINELIKGKDLKYIWEQFTVEKNGTLKSTSGDLFVEYSHSGFCFKITNHTHYITSGGRTYEKKYMIGIVQFNNPTKLELCITKEDILTKIGKIFNIKDINIKNTDFDKKYFLKSNYEYKATSILKSENLLNLIVALNPDRLEITNKNGLFDEIPDKGKYMLYFAKQEKLQTIDQLNQIHSLLNNFIEILKNNYSIH</sequence>
<protein>
    <recommendedName>
        <fullName evidence="3">DUF3137 domain-containing protein</fullName>
    </recommendedName>
</protein>
<name>A0ABT3EKT6_9FLAO</name>
<organism evidence="1 2">
    <name type="scientific">Flavobacterium lacisediminis</name>
    <dbReference type="NCBI Taxonomy" id="2989705"/>
    <lineage>
        <taxon>Bacteria</taxon>
        <taxon>Pseudomonadati</taxon>
        <taxon>Bacteroidota</taxon>
        <taxon>Flavobacteriia</taxon>
        <taxon>Flavobacteriales</taxon>
        <taxon>Flavobacteriaceae</taxon>
        <taxon>Flavobacterium</taxon>
    </lineage>
</organism>
<evidence type="ECO:0000313" key="1">
    <source>
        <dbReference type="EMBL" id="MCW1149197.1"/>
    </source>
</evidence>